<comment type="pathway">
    <text evidence="8">Amino-acid biosynthesis; L-arginine biosynthesis; N(2)-acetyl-L-ornithine from L-glutamate: step 4/4.</text>
</comment>
<evidence type="ECO:0000313" key="9">
    <source>
        <dbReference type="EMBL" id="ABM95982.1"/>
    </source>
</evidence>
<dbReference type="Proteomes" id="UP000000366">
    <property type="component" value="Chromosome"/>
</dbReference>
<dbReference type="PIRSF" id="PIRSF000521">
    <property type="entry name" value="Transaminase_4ab_Lys_Orn"/>
    <property type="match status" value="1"/>
</dbReference>
<dbReference type="EMBL" id="CP000555">
    <property type="protein sequence ID" value="ABM95982.1"/>
    <property type="molecule type" value="Genomic_DNA"/>
</dbReference>
<dbReference type="SUPFAM" id="SSF53383">
    <property type="entry name" value="PLP-dependent transferases"/>
    <property type="match status" value="1"/>
</dbReference>
<dbReference type="InterPro" id="IPR004636">
    <property type="entry name" value="AcOrn/SuccOrn_fam"/>
</dbReference>
<dbReference type="InterPro" id="IPR050103">
    <property type="entry name" value="Class-III_PLP-dep_AT"/>
</dbReference>
<feature type="binding site" evidence="8">
    <location>
        <position position="138"/>
    </location>
    <ligand>
        <name>pyridoxal 5'-phosphate</name>
        <dbReference type="ChEBI" id="CHEBI:597326"/>
    </ligand>
</feature>
<feature type="binding site" evidence="8">
    <location>
        <position position="141"/>
    </location>
    <ligand>
        <name>N(2)-acetyl-L-ornithine</name>
        <dbReference type="ChEBI" id="CHEBI:57805"/>
    </ligand>
</feature>
<dbReference type="PROSITE" id="PS00600">
    <property type="entry name" value="AA_TRANSFER_CLASS_3"/>
    <property type="match status" value="1"/>
</dbReference>
<dbReference type="NCBIfam" id="NF002325">
    <property type="entry name" value="PRK01278.1"/>
    <property type="match status" value="1"/>
</dbReference>
<comment type="similarity">
    <text evidence="8">Belongs to the class-III pyridoxal-phosphate-dependent aminotransferase family. ArgD subfamily.</text>
</comment>
<keyword evidence="10" id="KW-1185">Reference proteome</keyword>
<evidence type="ECO:0000256" key="3">
    <source>
        <dbReference type="ARBA" id="ARBA00022576"/>
    </source>
</evidence>
<accession>A2SK93</accession>
<keyword evidence="5 8" id="KW-0808">Transferase</keyword>
<comment type="catalytic activity">
    <reaction evidence="7">
        <text>L-2,4-diaminobutanoate + 2-oxoglutarate = L-aspartate 4-semialdehyde + L-glutamate</text>
        <dbReference type="Rhea" id="RHEA:11160"/>
        <dbReference type="ChEBI" id="CHEBI:16810"/>
        <dbReference type="ChEBI" id="CHEBI:29985"/>
        <dbReference type="ChEBI" id="CHEBI:58761"/>
        <dbReference type="ChEBI" id="CHEBI:537519"/>
        <dbReference type="EC" id="2.6.1.76"/>
    </reaction>
</comment>
<reference evidence="9 10" key="1">
    <citation type="journal article" date="2007" name="J. Bacteriol.">
        <title>Whole-genome analysis of the methyl tert-butyl ether-degrading beta-proteobacterium Methylibium petroleiphilum PM1.</title>
        <authorList>
            <person name="Kane S.R."/>
            <person name="Chakicherla A.Y."/>
            <person name="Chain P.S.G."/>
            <person name="Schmidt R."/>
            <person name="Shin M.W."/>
            <person name="Legler T.C."/>
            <person name="Scow K.M."/>
            <person name="Larimer F.W."/>
            <person name="Lucas S.M."/>
            <person name="Richardson P.M."/>
            <person name="Hristova K.R."/>
        </authorList>
    </citation>
    <scope>NUCLEOTIDE SEQUENCE [LARGE SCALE GENOMIC DNA]</scope>
    <source>
        <strain evidence="10">ATCC BAA-1232 / LMG 22953 / PM1</strain>
    </source>
</reference>
<organism evidence="9 10">
    <name type="scientific">Methylibium petroleiphilum (strain ATCC BAA-1232 / LMG 22953 / PM1)</name>
    <dbReference type="NCBI Taxonomy" id="420662"/>
    <lineage>
        <taxon>Bacteria</taxon>
        <taxon>Pseudomonadati</taxon>
        <taxon>Pseudomonadota</taxon>
        <taxon>Betaproteobacteria</taxon>
        <taxon>Burkholderiales</taxon>
        <taxon>Sphaerotilaceae</taxon>
        <taxon>Methylibium</taxon>
    </lineage>
</organism>
<dbReference type="KEGG" id="mpt:Mpe_A3029"/>
<feature type="binding site" evidence="8">
    <location>
        <begin position="225"/>
        <end position="228"/>
    </location>
    <ligand>
        <name>pyridoxal 5'-phosphate</name>
        <dbReference type="ChEBI" id="CHEBI:597326"/>
    </ligand>
</feature>
<evidence type="ECO:0000256" key="8">
    <source>
        <dbReference type="HAMAP-Rule" id="MF_01107"/>
    </source>
</evidence>
<dbReference type="NCBIfam" id="TIGR00707">
    <property type="entry name" value="argD"/>
    <property type="match status" value="1"/>
</dbReference>
<protein>
    <recommendedName>
        <fullName evidence="8">Acetylornithine aminotransferase</fullName>
        <shortName evidence="8">ACOAT</shortName>
        <ecNumber evidence="8">2.6.1.11</ecNumber>
    </recommendedName>
</protein>
<evidence type="ECO:0000256" key="4">
    <source>
        <dbReference type="ARBA" id="ARBA00022605"/>
    </source>
</evidence>
<dbReference type="eggNOG" id="COG4992">
    <property type="taxonomic scope" value="Bacteria"/>
</dbReference>
<dbReference type="InterPro" id="IPR015422">
    <property type="entry name" value="PyrdxlP-dep_Trfase_small"/>
</dbReference>
<evidence type="ECO:0000256" key="6">
    <source>
        <dbReference type="ARBA" id="ARBA00022898"/>
    </source>
</evidence>
<comment type="caution">
    <text evidence="8">Lacks conserved residue(s) required for the propagation of feature annotation.</text>
</comment>
<proteinExistence type="inferred from homology"/>
<dbReference type="InterPro" id="IPR015424">
    <property type="entry name" value="PyrdxlP-dep_Trfase"/>
</dbReference>
<dbReference type="CDD" id="cd00610">
    <property type="entry name" value="OAT_like"/>
    <property type="match status" value="1"/>
</dbReference>
<evidence type="ECO:0000256" key="7">
    <source>
        <dbReference type="ARBA" id="ARBA00049111"/>
    </source>
</evidence>
<dbReference type="InterPro" id="IPR015421">
    <property type="entry name" value="PyrdxlP-dep_Trfase_major"/>
</dbReference>
<dbReference type="GO" id="GO:0005737">
    <property type="term" value="C:cytoplasm"/>
    <property type="evidence" value="ECO:0007669"/>
    <property type="project" value="UniProtKB-SubCell"/>
</dbReference>
<dbReference type="AlphaFoldDB" id="A2SK93"/>
<dbReference type="UniPathway" id="UPA00068">
    <property type="reaction ID" value="UER00109"/>
</dbReference>
<evidence type="ECO:0000256" key="5">
    <source>
        <dbReference type="ARBA" id="ARBA00022679"/>
    </source>
</evidence>
<comment type="pathway">
    <text evidence="1">Amine and polyamine biosynthesis; ectoine biosynthesis; L-ectoine from L-aspartate 4-semialdehyde: step 1/3.</text>
</comment>
<dbReference type="STRING" id="420662.Mpe_A3029"/>
<name>A2SK93_METPP</name>
<dbReference type="Gene3D" id="3.90.1150.10">
    <property type="entry name" value="Aspartate Aminotransferase, domain 1"/>
    <property type="match status" value="1"/>
</dbReference>
<dbReference type="RefSeq" id="WP_011830605.1">
    <property type="nucleotide sequence ID" value="NC_008825.1"/>
</dbReference>
<dbReference type="PANTHER" id="PTHR11986:SF79">
    <property type="entry name" value="ACETYLORNITHINE AMINOTRANSFERASE, MITOCHONDRIAL"/>
    <property type="match status" value="1"/>
</dbReference>
<dbReference type="Pfam" id="PF00202">
    <property type="entry name" value="Aminotran_3"/>
    <property type="match status" value="1"/>
</dbReference>
<feature type="binding site" evidence="8">
    <location>
        <position position="283"/>
    </location>
    <ligand>
        <name>pyridoxal 5'-phosphate</name>
        <dbReference type="ChEBI" id="CHEBI:597326"/>
    </ligand>
</feature>
<comment type="subunit">
    <text evidence="8">Homodimer.</text>
</comment>
<dbReference type="EC" id="2.6.1.11" evidence="8"/>
<comment type="catalytic activity">
    <reaction evidence="8">
        <text>N(2)-acetyl-L-ornithine + 2-oxoglutarate = N-acetyl-L-glutamate 5-semialdehyde + L-glutamate</text>
        <dbReference type="Rhea" id="RHEA:18049"/>
        <dbReference type="ChEBI" id="CHEBI:16810"/>
        <dbReference type="ChEBI" id="CHEBI:29123"/>
        <dbReference type="ChEBI" id="CHEBI:29985"/>
        <dbReference type="ChEBI" id="CHEBI:57805"/>
        <dbReference type="EC" id="2.6.1.11"/>
    </reaction>
</comment>
<dbReference type="HAMAP" id="MF_01107">
    <property type="entry name" value="ArgD_aminotrans_3"/>
    <property type="match status" value="1"/>
</dbReference>
<dbReference type="GO" id="GO:0045303">
    <property type="term" value="F:diaminobutyrate-2-oxoglutarate transaminase activity"/>
    <property type="evidence" value="ECO:0007669"/>
    <property type="project" value="UniProtKB-EC"/>
</dbReference>
<evidence type="ECO:0000256" key="2">
    <source>
        <dbReference type="ARBA" id="ARBA00022571"/>
    </source>
</evidence>
<dbReference type="HOGENOM" id="CLU_016922_10_1_4"/>
<keyword evidence="4 8" id="KW-0028">Amino-acid biosynthesis</keyword>
<dbReference type="GO" id="GO:0042802">
    <property type="term" value="F:identical protein binding"/>
    <property type="evidence" value="ECO:0007669"/>
    <property type="project" value="TreeGrafter"/>
</dbReference>
<comment type="cofactor">
    <cofactor evidence="8">
        <name>pyridoxal 5'-phosphate</name>
        <dbReference type="ChEBI" id="CHEBI:597326"/>
    </cofactor>
    <text evidence="8">Binds 1 pyridoxal phosphate per subunit.</text>
</comment>
<dbReference type="GO" id="GO:0030170">
    <property type="term" value="F:pyridoxal phosphate binding"/>
    <property type="evidence" value="ECO:0007669"/>
    <property type="project" value="InterPro"/>
</dbReference>
<keyword evidence="6 8" id="KW-0663">Pyridoxal phosphate</keyword>
<dbReference type="Gene3D" id="3.40.640.10">
    <property type="entry name" value="Type I PLP-dependent aspartate aminotransferase-like (Major domain)"/>
    <property type="match status" value="1"/>
</dbReference>
<comment type="subcellular location">
    <subcellularLocation>
        <location evidence="8">Cytoplasm</location>
    </subcellularLocation>
</comment>
<dbReference type="InterPro" id="IPR005814">
    <property type="entry name" value="Aminotrans_3"/>
</dbReference>
<gene>
    <name evidence="8" type="primary">argD</name>
    <name evidence="9" type="ordered locus">Mpe_A3029</name>
</gene>
<feature type="binding site" evidence="8">
    <location>
        <position position="282"/>
    </location>
    <ligand>
        <name>N(2)-acetyl-L-ornithine</name>
        <dbReference type="ChEBI" id="CHEBI:57805"/>
    </ligand>
</feature>
<keyword evidence="2 8" id="KW-0055">Arginine biosynthesis</keyword>
<dbReference type="FunFam" id="3.40.640.10:FF:000004">
    <property type="entry name" value="Acetylornithine aminotransferase"/>
    <property type="match status" value="1"/>
</dbReference>
<evidence type="ECO:0000313" key="10">
    <source>
        <dbReference type="Proteomes" id="UP000000366"/>
    </source>
</evidence>
<keyword evidence="8" id="KW-0963">Cytoplasm</keyword>
<keyword evidence="3 8" id="KW-0032">Aminotransferase</keyword>
<feature type="modified residue" description="N6-(pyridoxal phosphate)lysine" evidence="8">
    <location>
        <position position="254"/>
    </location>
</feature>
<dbReference type="InterPro" id="IPR049704">
    <property type="entry name" value="Aminotrans_3_PPA_site"/>
</dbReference>
<comment type="miscellaneous">
    <text evidence="8">May also have succinyldiaminopimelate aminotransferase activity, thus carrying out the corresponding step in lysine biosynthesis.</text>
</comment>
<dbReference type="GO" id="GO:0003992">
    <property type="term" value="F:N2-acetyl-L-ornithine:2-oxoglutarate 5-aminotransferase activity"/>
    <property type="evidence" value="ECO:0007669"/>
    <property type="project" value="UniProtKB-UniRule"/>
</dbReference>
<dbReference type="GO" id="GO:0006526">
    <property type="term" value="P:L-arginine biosynthetic process"/>
    <property type="evidence" value="ECO:0007669"/>
    <property type="project" value="UniProtKB-UniRule"/>
</dbReference>
<evidence type="ECO:0000256" key="1">
    <source>
        <dbReference type="ARBA" id="ARBA00004946"/>
    </source>
</evidence>
<dbReference type="PANTHER" id="PTHR11986">
    <property type="entry name" value="AMINOTRANSFERASE CLASS III"/>
    <property type="match status" value="1"/>
</dbReference>
<sequence>MNAPEAPKPPPSPHVMNTYGRLPFALSHGQGCRVWDTEGREYLDALGGIAVNTLGHAHPKLVPALTDQIGKLIHCSNYYQAPMQEQLAARLCELSGLTNAFFCSTGLEANEAALKIARKFGHDKGIDRPEIIVYEKAFHGRSIATLSATGNPKVQAGFGPLVEGFVRVPLNDVAAIEEVAQTRPNVVAVFLEVIQGEGGINPATVPYLQALRRLCDEHDWLLMLDEVQCGIGRTGKWFAHQWAGIHPDVMPLAKGLGSGVPVGAVVCGPRAAGVLGPGNHGTTFGGNPLAMRAGIETLAVMEQDRLLENAATVGERLRAGLARELADLSGPNGVTEIRGQGLMIGIELARPCGELLGRAAEAGLLLSVTADRVIRLVPPLILSAAEADRVVAILCPLIRRFLAEPPKPAA</sequence>